<dbReference type="SUPFAM" id="SSF53901">
    <property type="entry name" value="Thiolase-like"/>
    <property type="match status" value="2"/>
</dbReference>
<evidence type="ECO:0000256" key="5">
    <source>
        <dbReference type="ARBA" id="ARBA00022516"/>
    </source>
</evidence>
<protein>
    <recommendedName>
        <fullName evidence="4 11">3-oxoacyl-[acyl-carrier-protein] synthase 2</fullName>
        <ecNumber evidence="3 11">2.3.1.179</ecNumber>
    </recommendedName>
</protein>
<evidence type="ECO:0000256" key="9">
    <source>
        <dbReference type="ARBA" id="ARBA00023160"/>
    </source>
</evidence>
<feature type="domain" description="Ketosynthase family 3 (KS3)" evidence="13">
    <location>
        <begin position="3"/>
        <end position="411"/>
    </location>
</feature>
<dbReference type="PANTHER" id="PTHR11712:SF336">
    <property type="entry name" value="3-OXOACYL-[ACYL-CARRIER-PROTEIN] SYNTHASE, MITOCHONDRIAL"/>
    <property type="match status" value="1"/>
</dbReference>
<comment type="function">
    <text evidence="11">Involved in the type II fatty acid elongation cycle. Catalyzes the elongation of a wide range of acyl-ACP by the addition of two carbons from malonyl-ACP to an acyl acceptor. Can efficiently catalyze the conversion of palmitoleoyl-ACP (cis-hexadec-9-enoyl-ACP) to cis-vaccenoyl-ACP (cis-octadec-11-enoyl-ACP), an essential step in the thermal regulation of fatty acid composition.</text>
</comment>
<dbReference type="InterPro" id="IPR014030">
    <property type="entry name" value="Ketoacyl_synth_N"/>
</dbReference>
<evidence type="ECO:0000256" key="2">
    <source>
        <dbReference type="ARBA" id="ARBA00008467"/>
    </source>
</evidence>
<evidence type="ECO:0000256" key="1">
    <source>
        <dbReference type="ARBA" id="ARBA00005194"/>
    </source>
</evidence>
<accession>A0ABV6YPQ8</accession>
<evidence type="ECO:0000256" key="4">
    <source>
        <dbReference type="ARBA" id="ARBA00014657"/>
    </source>
</evidence>
<evidence type="ECO:0000313" key="14">
    <source>
        <dbReference type="EMBL" id="MFC1799879.1"/>
    </source>
</evidence>
<keyword evidence="8" id="KW-0443">Lipid metabolism</keyword>
<reference evidence="14 15" key="1">
    <citation type="submission" date="2024-09" db="EMBL/GenBank/DDBJ databases">
        <authorList>
            <person name="D'Angelo T."/>
        </authorList>
    </citation>
    <scope>NUCLEOTIDE SEQUENCE [LARGE SCALE GENOMIC DNA]</scope>
    <source>
        <strain evidence="14">SAG AM-311-F02</strain>
    </source>
</reference>
<comment type="caution">
    <text evidence="14">The sequence shown here is derived from an EMBL/GenBank/DDBJ whole genome shotgun (WGS) entry which is preliminary data.</text>
</comment>
<dbReference type="NCBIfam" id="TIGR03150">
    <property type="entry name" value="fabF"/>
    <property type="match status" value="1"/>
</dbReference>
<dbReference type="InterPro" id="IPR017568">
    <property type="entry name" value="3-oxoacyl-ACP_synth-2"/>
</dbReference>
<dbReference type="PIRSF" id="PIRSF000447">
    <property type="entry name" value="KAS_II"/>
    <property type="match status" value="1"/>
</dbReference>
<comment type="catalytic activity">
    <reaction evidence="11">
        <text>(9Z)-hexadecenoyl-[ACP] + malonyl-[ACP] + H(+) = 3-oxo-(11Z)-octadecenoyl-[ACP] + holo-[ACP] + CO2</text>
        <dbReference type="Rhea" id="RHEA:55040"/>
        <dbReference type="Rhea" id="RHEA-COMP:9623"/>
        <dbReference type="Rhea" id="RHEA-COMP:9685"/>
        <dbReference type="Rhea" id="RHEA-COMP:10800"/>
        <dbReference type="Rhea" id="RHEA-COMP:14074"/>
        <dbReference type="ChEBI" id="CHEBI:15378"/>
        <dbReference type="ChEBI" id="CHEBI:16526"/>
        <dbReference type="ChEBI" id="CHEBI:64479"/>
        <dbReference type="ChEBI" id="CHEBI:78449"/>
        <dbReference type="ChEBI" id="CHEBI:83989"/>
        <dbReference type="ChEBI" id="CHEBI:138538"/>
        <dbReference type="EC" id="2.3.1.179"/>
    </reaction>
</comment>
<comment type="catalytic activity">
    <reaction evidence="11">
        <text>a fatty acyl-[ACP] + malonyl-[ACP] + H(+) = a 3-oxoacyl-[ACP] + holo-[ACP] + CO2</text>
        <dbReference type="Rhea" id="RHEA:22836"/>
        <dbReference type="Rhea" id="RHEA-COMP:9623"/>
        <dbReference type="Rhea" id="RHEA-COMP:9685"/>
        <dbReference type="Rhea" id="RHEA-COMP:9916"/>
        <dbReference type="Rhea" id="RHEA-COMP:14125"/>
        <dbReference type="ChEBI" id="CHEBI:15378"/>
        <dbReference type="ChEBI" id="CHEBI:16526"/>
        <dbReference type="ChEBI" id="CHEBI:64479"/>
        <dbReference type="ChEBI" id="CHEBI:78449"/>
        <dbReference type="ChEBI" id="CHEBI:78776"/>
        <dbReference type="ChEBI" id="CHEBI:138651"/>
    </reaction>
</comment>
<dbReference type="Pfam" id="PF02801">
    <property type="entry name" value="Ketoacyl-synt_C"/>
    <property type="match status" value="1"/>
</dbReference>
<keyword evidence="5 11" id="KW-0444">Lipid biosynthesis</keyword>
<proteinExistence type="inferred from homology"/>
<keyword evidence="15" id="KW-1185">Reference proteome</keyword>
<dbReference type="InterPro" id="IPR014031">
    <property type="entry name" value="Ketoacyl_synth_C"/>
</dbReference>
<dbReference type="CDD" id="cd00834">
    <property type="entry name" value="KAS_I_II"/>
    <property type="match status" value="1"/>
</dbReference>
<dbReference type="EMBL" id="JBHPEI010000039">
    <property type="protein sequence ID" value="MFC1799879.1"/>
    <property type="molecule type" value="Genomic_DNA"/>
</dbReference>
<sequence length="414" mass="43903">MNKRRVVITGMGSISPIGLTTEEYWKNCLAGKNGVSAITNFDATDFAVRIAAEITDFDPENYFERVEARKMDRYVQFTVAAAEMAIKDAGLDLESEDPTRMGTLVGSGVGGIATLEAQHTRLLNRGPSRISPFFVPMMIIDMAPGMISMRFNLKGPNFGVVSACASGSHAIGETFHMMQLGHADVMVSGGGESAITPMTVGGFASMKALSTRNDEPSRASRPFDKDRDGFVLGEGAGMLVFETLEHAQKRGARIYAEIVGSGATADAYHMTAPAPGGEGAARAMSEALADAGLAPEDVSYISAHGTSTPHNDRLETAAIKTVFGERAYKVPINSTKSMIGHLLGAGGALELQAGILSIRDGKIHPTVNHEVPDPDCDLDYVPGSARDLEVDTVLSNSFGFGGHNVSLIVKAFKE</sequence>
<keyword evidence="10 11" id="KW-0012">Acyltransferase</keyword>
<dbReference type="GO" id="GO:0004315">
    <property type="term" value="F:3-oxoacyl-[acyl-carrier-protein] synthase activity"/>
    <property type="evidence" value="ECO:0007669"/>
    <property type="project" value="UniProtKB-EC"/>
</dbReference>
<evidence type="ECO:0000313" key="15">
    <source>
        <dbReference type="Proteomes" id="UP001594288"/>
    </source>
</evidence>
<dbReference type="InterPro" id="IPR000794">
    <property type="entry name" value="Beta-ketoacyl_synthase"/>
</dbReference>
<dbReference type="Pfam" id="PF00109">
    <property type="entry name" value="ketoacyl-synt"/>
    <property type="match status" value="1"/>
</dbReference>
<dbReference type="Proteomes" id="UP001594288">
    <property type="component" value="Unassembled WGS sequence"/>
</dbReference>
<evidence type="ECO:0000256" key="7">
    <source>
        <dbReference type="ARBA" id="ARBA00022832"/>
    </source>
</evidence>
<evidence type="ECO:0000256" key="8">
    <source>
        <dbReference type="ARBA" id="ARBA00023098"/>
    </source>
</evidence>
<dbReference type="PROSITE" id="PS00606">
    <property type="entry name" value="KS3_1"/>
    <property type="match status" value="1"/>
</dbReference>
<dbReference type="InterPro" id="IPR020841">
    <property type="entry name" value="PKS_Beta-ketoAc_synthase_dom"/>
</dbReference>
<dbReference type="NCBIfam" id="NF005589">
    <property type="entry name" value="PRK07314.1"/>
    <property type="match status" value="1"/>
</dbReference>
<keyword evidence="7" id="KW-0276">Fatty acid metabolism</keyword>
<evidence type="ECO:0000256" key="11">
    <source>
        <dbReference type="PIRNR" id="PIRNR000447"/>
    </source>
</evidence>
<dbReference type="EC" id="2.3.1.179" evidence="3 11"/>
<dbReference type="NCBIfam" id="NF004970">
    <property type="entry name" value="PRK06333.1"/>
    <property type="match status" value="1"/>
</dbReference>
<keyword evidence="6 11" id="KW-0808">Transferase</keyword>
<name>A0ABV6YPQ8_UNCEI</name>
<evidence type="ECO:0000256" key="12">
    <source>
        <dbReference type="RuleBase" id="RU003694"/>
    </source>
</evidence>
<evidence type="ECO:0000256" key="3">
    <source>
        <dbReference type="ARBA" id="ARBA00012356"/>
    </source>
</evidence>
<dbReference type="PANTHER" id="PTHR11712">
    <property type="entry name" value="POLYKETIDE SYNTHASE-RELATED"/>
    <property type="match status" value="1"/>
</dbReference>
<organism evidence="14 15">
    <name type="scientific">Eiseniibacteriota bacterium</name>
    <dbReference type="NCBI Taxonomy" id="2212470"/>
    <lineage>
        <taxon>Bacteria</taxon>
        <taxon>Candidatus Eiseniibacteriota</taxon>
    </lineage>
</organism>
<dbReference type="InterPro" id="IPR018201">
    <property type="entry name" value="Ketoacyl_synth_AS"/>
</dbReference>
<comment type="pathway">
    <text evidence="1 11">Lipid metabolism; fatty acid biosynthesis.</text>
</comment>
<comment type="similarity">
    <text evidence="2 11 12">Belongs to the thiolase-like superfamily. Beta-ketoacyl-ACP synthases family.</text>
</comment>
<evidence type="ECO:0000256" key="10">
    <source>
        <dbReference type="ARBA" id="ARBA00023315"/>
    </source>
</evidence>
<gene>
    <name evidence="14" type="primary">fabF</name>
    <name evidence="14" type="ORF">ACFL2Z_03100</name>
</gene>
<dbReference type="InterPro" id="IPR016039">
    <property type="entry name" value="Thiolase-like"/>
</dbReference>
<evidence type="ECO:0000256" key="6">
    <source>
        <dbReference type="ARBA" id="ARBA00022679"/>
    </source>
</evidence>
<dbReference type="Gene3D" id="3.40.47.10">
    <property type="match status" value="1"/>
</dbReference>
<dbReference type="SMART" id="SM00825">
    <property type="entry name" value="PKS_KS"/>
    <property type="match status" value="1"/>
</dbReference>
<evidence type="ECO:0000259" key="13">
    <source>
        <dbReference type="PROSITE" id="PS52004"/>
    </source>
</evidence>
<dbReference type="PROSITE" id="PS52004">
    <property type="entry name" value="KS3_2"/>
    <property type="match status" value="1"/>
</dbReference>
<keyword evidence="9 11" id="KW-0275">Fatty acid biosynthesis</keyword>